<keyword evidence="4" id="KW-1185">Reference proteome</keyword>
<dbReference type="Proteomes" id="UP001206483">
    <property type="component" value="Unassembled WGS sequence"/>
</dbReference>
<gene>
    <name evidence="3" type="ORF">FHR36_003987</name>
</gene>
<dbReference type="SMART" id="SM00306">
    <property type="entry name" value="HintN"/>
    <property type="match status" value="1"/>
</dbReference>
<dbReference type="InterPro" id="IPR006530">
    <property type="entry name" value="YD"/>
</dbReference>
<organism evidence="3 4">
    <name type="scientific">Kitasatospora paracochleata</name>
    <dbReference type="NCBI Taxonomy" id="58354"/>
    <lineage>
        <taxon>Bacteria</taxon>
        <taxon>Bacillati</taxon>
        <taxon>Actinomycetota</taxon>
        <taxon>Actinomycetes</taxon>
        <taxon>Kitasatosporales</taxon>
        <taxon>Streptomycetaceae</taxon>
        <taxon>Kitasatospora</taxon>
    </lineage>
</organism>
<dbReference type="PANTHER" id="PTHR32305:SF17">
    <property type="entry name" value="TRNA NUCLEASE WAPA"/>
    <property type="match status" value="1"/>
</dbReference>
<dbReference type="RefSeq" id="WP_253799225.1">
    <property type="nucleotide sequence ID" value="NZ_BAAAUB010000082.1"/>
</dbReference>
<feature type="region of interest" description="Disordered" evidence="1">
    <location>
        <begin position="1"/>
        <end position="62"/>
    </location>
</feature>
<evidence type="ECO:0000259" key="2">
    <source>
        <dbReference type="SMART" id="SM00306"/>
    </source>
</evidence>
<feature type="region of interest" description="Disordered" evidence="1">
    <location>
        <begin position="1645"/>
        <end position="1670"/>
    </location>
</feature>
<comment type="caution">
    <text evidence="3">The sequence shown here is derived from an EMBL/GenBank/DDBJ whole genome shotgun (WGS) entry which is preliminary data.</text>
</comment>
<accession>A0ABT1J0C0</accession>
<dbReference type="PANTHER" id="PTHR32305">
    <property type="match status" value="1"/>
</dbReference>
<dbReference type="SUPFAM" id="SSF51294">
    <property type="entry name" value="Hedgehog/intein (Hint) domain"/>
    <property type="match status" value="1"/>
</dbReference>
<dbReference type="Pfam" id="PF07591">
    <property type="entry name" value="PT-HINT"/>
    <property type="match status" value="1"/>
</dbReference>
<dbReference type="EMBL" id="JAMZDX010000003">
    <property type="protein sequence ID" value="MCP2310854.1"/>
    <property type="molecule type" value="Genomic_DNA"/>
</dbReference>
<proteinExistence type="predicted"/>
<dbReference type="InterPro" id="IPR031325">
    <property type="entry name" value="RHS_repeat"/>
</dbReference>
<feature type="region of interest" description="Disordered" evidence="1">
    <location>
        <begin position="903"/>
        <end position="929"/>
    </location>
</feature>
<feature type="compositionally biased region" description="Basic and acidic residues" evidence="1">
    <location>
        <begin position="36"/>
        <end position="47"/>
    </location>
</feature>
<dbReference type="Gene3D" id="2.180.10.10">
    <property type="entry name" value="RHS repeat-associated core"/>
    <property type="match status" value="2"/>
</dbReference>
<evidence type="ECO:0000313" key="4">
    <source>
        <dbReference type="Proteomes" id="UP001206483"/>
    </source>
</evidence>
<dbReference type="Gene3D" id="2.170.16.10">
    <property type="entry name" value="Hedgehog/Intein (Hint) domain"/>
    <property type="match status" value="1"/>
</dbReference>
<reference evidence="3 4" key="1">
    <citation type="submission" date="2022-06" db="EMBL/GenBank/DDBJ databases">
        <title>Sequencing the genomes of 1000 actinobacteria strains.</title>
        <authorList>
            <person name="Klenk H.-P."/>
        </authorList>
    </citation>
    <scope>NUCLEOTIDE SEQUENCE [LARGE SCALE GENOMIC DNA]</scope>
    <source>
        <strain evidence="3 4">DSM 41656</strain>
    </source>
</reference>
<dbReference type="InterPro" id="IPR003587">
    <property type="entry name" value="Hint_dom_N"/>
</dbReference>
<dbReference type="InterPro" id="IPR022385">
    <property type="entry name" value="Rhs_assc_core"/>
</dbReference>
<dbReference type="NCBIfam" id="TIGR01643">
    <property type="entry name" value="YD_repeat_2x"/>
    <property type="match status" value="3"/>
</dbReference>
<feature type="compositionally biased region" description="Low complexity" evidence="1">
    <location>
        <begin position="1"/>
        <end position="15"/>
    </location>
</feature>
<dbReference type="InterPro" id="IPR030934">
    <property type="entry name" value="Intein_C"/>
</dbReference>
<dbReference type="Pfam" id="PF05593">
    <property type="entry name" value="RHS_repeat"/>
    <property type="match status" value="2"/>
</dbReference>
<name>A0ABT1J0C0_9ACTN</name>
<dbReference type="NCBIfam" id="TIGR01443">
    <property type="entry name" value="intein_Cterm"/>
    <property type="match status" value="1"/>
</dbReference>
<protein>
    <submittedName>
        <fullName evidence="3">RHS repeat-associated protein</fullName>
    </submittedName>
</protein>
<evidence type="ECO:0000256" key="1">
    <source>
        <dbReference type="SAM" id="MobiDB-lite"/>
    </source>
</evidence>
<feature type="domain" description="Hint" evidence="2">
    <location>
        <begin position="2102"/>
        <end position="2204"/>
    </location>
</feature>
<evidence type="ECO:0000313" key="3">
    <source>
        <dbReference type="EMBL" id="MCP2310854.1"/>
    </source>
</evidence>
<dbReference type="CDD" id="cd00081">
    <property type="entry name" value="Hint"/>
    <property type="match status" value="1"/>
</dbReference>
<dbReference type="NCBIfam" id="TIGR03696">
    <property type="entry name" value="Rhs_assc_core"/>
    <property type="match status" value="1"/>
</dbReference>
<sequence>MTMLAAPSAEALAAARPHGKVWAPPKTPLASQKSVKGKDLKPGKLEAPKFPVPGEWKPAAPAAVPTGSATVALPDAAPVQAGKLPVKVAKGEQKSARSVKVEVAGGDKGKAAGVAGPVVTLTDTDASTEDHSVKVALDLKALQGAGWADRARLVELPACALTTPEKAECQTQKPVASSVDPKTGVLTAQVTLPAASDRTATKSSLPDGSGGKAVQAGFVQAAAAASATVLAADTSSGGAMGSYSASPLSPSMAWGAGSNVGNFTYSYPIQAPASIGGSGPSVTLSYDSSSADGKTSAQNAQASWIGEGWSYEPGFIERSYRGCDKDGITYSADQCWAGQNASLSLGGHSGTLVRDDATGTWHLQGDDGSKVEQLTGAANEARGGEFWRVTTSDGVQYYFGQNHLPGGNHSDPATNSVDYMPVYSPKSGDDCYDSAKGNASWCQEGWRWNLDYVVDPHQNLVTYSYQQDLNYYSRGGGQNGGNGTLTSYVRSAEVTQIAYGQRLSEQLAANGSVKPAAKVLFTTGERCTASGSVTCTTAQRTKANQANWPDTPLDQNCASSGACTNYSPTFWSPLMLSKIETQVLVGSAYRSVDSWELKHTFPDPGDGTKPSLWLSSIQRTGSNGQTAVTLPAVSFTARELPNRVDGLTPAQPAFYRPRIQQITTETGGQINVVYADPECSRTGGHMPSSEDNNSMACMPVHWYLPGSSSPDPVNDWFNKYLVTAVTEQDAVTGTTLTKSTNYSYGGGAAWHRNDGEFTDPKVRTWDEFRGYQTVTVTTGSGNSGEAPKTQKVTTYLRGMNGDVKADGSTRSVSASFTPYPGASAVTVPDEKWQASTVLGGQTFDKAGGSVQNASATVASGDVVTATHKQLNGMPDLVARYQSTTITSTSWAKLADGSWRTTNAVATSDPANGNRPLQVDDKGDGTAAAPETCTTKTYATSTNPLIRTLVSEERAITGACGTTPNAANTIKGSQTFYDGKPFGQADATGDPTGTRSLDSYDGSGQPVYGQTATASFDSYGRATSTVGPDGVTAQMAFTPATGAVPTQVTMTGPMGASWAKSQTFDPGRSQPLVATDQNGHTTTMQYDGLGRLTAAWKPDRATNLSPNVKFSYAINGVTAPTVVTSQSITEDGTYATKNELYDGLGRLRQTQTTPLTGGAGRLITDQAFDSHGWVVKTSAPYYESVNQPNGTLYAPQDSQVPAQDWITYDGMGRKVTDAFMSYAQQQWVTTTAYPGADRTDSTPPQGGVPTSAVSDAHGNTVQLWQYRGNTATGNPADADITSYGYTASGQPKSRTDSSGNTWNYTYDLRGRQTAVSDPDTGATTSTYDVNSRLATTRDAKGNVLAFAYDVLGRRTGMFNGSVAPANQLASWTYDTVPGAKGLPASSTRYVGGAPGDAYTSTITGYDAAGRPLGSTVTIPAKEGALAGTYTTSNTYTPVLGSLDHTNLPAMGGLPAEEVDYLYSNTGLLIASGGNSTLVTDVQYDALGRPTRTTVGDWGTQVVSTQSYDWATGRVVNSFLDRQTGTTSLDQVGYTYTPSGRITSIKDVQSGTATDLQCFTYDYLSRLTNVWTDTAGTTTAAAPSVPGIGGCTNASSPAVVNGKPTVGGPSPYWQTYGYDATGNRTSLVQHDVNGAVLNDVTTTQTFNPAKSVNSGDGKGGPHALQSTSTRSASGTAVTSFQYDALGNTTKVTDPSGSTNLTWNGEDKLSTLAKPGQNPGTTYLYDADGNQLLRRNPGKTTLNLGMDELTLDTASGSMTDVRTYPGGGGISITRVTAPTGGGKLVYHSADPHGTNGVQIDTDAAQTVTRRPTDPFGNARGTQPGSGTWAGSKGFVGGSADDATGLTHLGAREYDAVHGRFISPDPILGAGDPQQWNGYAYSDNNPVNGSDPSGLFCDGCSANNPDSVWNPTSPNFGGIGCTTEACYNRDGSIDYKIDNSSLGTIHTGSSGSGKSSNVAVSVLQSVPTDRLKKFHDELQMIMKESPDTWNVEGTPAYNAVMRYAKNALYGNLTLQDLWKGTKGQVAGLLAGLVGAALCPESAGIGCAVAVGALSGFVSACVDNCKDKQALLLSTVAGAATGYLGGKLGGKPGGEPGAEPGASLVGGCSFSPETPVLLDNGETKPIGDITVGDRVEAADPTTGEHVGGREVTALHVNHDDDLIDLTIGTPDGKSGVIHTTSKHPFWDDSRKAWIPAGELAAGDTLKTAANTQVSVLGTAVVPGTADMYNLTVDQLHTYYVALGSTTVLVHNIGDCPTKIALGLSKVGNNRDALQDFADTHGAQYFEHWDDFEAVVRSALKEDSKTTIYFNLDGITEPAEWAKTARTSNPYASDLTAWELAMIRDAPASARARVVWVNGDNPFPEAGK</sequence>
<dbReference type="InterPro" id="IPR050708">
    <property type="entry name" value="T6SS_VgrG/RHS"/>
</dbReference>
<dbReference type="InterPro" id="IPR036844">
    <property type="entry name" value="Hint_dom_sf"/>
</dbReference>